<dbReference type="AlphaFoldDB" id="A0A2T5EXJ2"/>
<evidence type="ECO:0000313" key="2">
    <source>
        <dbReference type="Proteomes" id="UP000244197"/>
    </source>
</evidence>
<organism evidence="1 2">
    <name type="scientific">Vibrio splendidus</name>
    <dbReference type="NCBI Taxonomy" id="29497"/>
    <lineage>
        <taxon>Bacteria</taxon>
        <taxon>Pseudomonadati</taxon>
        <taxon>Pseudomonadota</taxon>
        <taxon>Gammaproteobacteria</taxon>
        <taxon>Vibrionales</taxon>
        <taxon>Vibrionaceae</taxon>
        <taxon>Vibrio</taxon>
    </lineage>
</organism>
<comment type="caution">
    <text evidence="1">The sequence shown here is derived from an EMBL/GenBank/DDBJ whole genome shotgun (WGS) entry which is preliminary data.</text>
</comment>
<proteinExistence type="predicted"/>
<dbReference type="RefSeq" id="WP_108187543.1">
    <property type="nucleotide sequence ID" value="NZ_PIFK01000013.1"/>
</dbReference>
<name>A0A2T5EXJ2_VIBSP</name>
<accession>A0A2T5EXJ2</accession>
<dbReference type="EMBL" id="PIFK01000013">
    <property type="protein sequence ID" value="PTP36970.1"/>
    <property type="molecule type" value="Genomic_DNA"/>
</dbReference>
<sequence>MNQRKTAKKEPELVPETTTVNHFSNILKSGEANKLGTKSTGKVLYEIAQNDGEKQLYIRLAGQTQGSGLHSKEWVPLNALFDLIEAQEDKTWKSQLYRPLFKGGSANNHGFCAAVTRELGLAQKSGSSVYLHVKGKKYQARKEELLKLAEVKTK</sequence>
<dbReference type="Proteomes" id="UP000244197">
    <property type="component" value="Unassembled WGS sequence"/>
</dbReference>
<gene>
    <name evidence="1" type="ORF">CWO07_08030</name>
</gene>
<protein>
    <submittedName>
        <fullName evidence="1">Uncharacterized protein</fullName>
    </submittedName>
</protein>
<evidence type="ECO:0000313" key="1">
    <source>
        <dbReference type="EMBL" id="PTP36970.1"/>
    </source>
</evidence>
<reference evidence="1 2" key="1">
    <citation type="submission" date="2017-11" db="EMBL/GenBank/DDBJ databases">
        <title>Population delineation of vibrios coincides with oyster pathogenicity.</title>
        <authorList>
            <person name="Bruto M."/>
            <person name="Labreuche Y."/>
            <person name="James A."/>
            <person name="Piel D."/>
            <person name="Chenivesse S."/>
            <person name="Petton B."/>
            <person name="Polz M.F."/>
            <person name="Le Roux F."/>
        </authorList>
    </citation>
    <scope>NUCLEOTIDE SEQUENCE [LARGE SCALE GENOMIC DNA]</scope>
    <source>
        <strain evidence="1 2">FF_144</strain>
    </source>
</reference>